<comment type="catalytic activity">
    <reaction evidence="7 12 14">
        <text>meso-2,6-diaminopimelate + H(+) = L-lysine + CO2</text>
        <dbReference type="Rhea" id="RHEA:15101"/>
        <dbReference type="ChEBI" id="CHEBI:15378"/>
        <dbReference type="ChEBI" id="CHEBI:16526"/>
        <dbReference type="ChEBI" id="CHEBI:32551"/>
        <dbReference type="ChEBI" id="CHEBI:57791"/>
        <dbReference type="EC" id="4.1.1.20"/>
    </reaction>
</comment>
<dbReference type="PRINTS" id="PR01181">
    <property type="entry name" value="DAPDCRBXLASE"/>
</dbReference>
<dbReference type="InterPro" id="IPR022653">
    <property type="entry name" value="De-COase2_pyr-phos_BS"/>
</dbReference>
<evidence type="ECO:0000259" key="15">
    <source>
        <dbReference type="Pfam" id="PF00278"/>
    </source>
</evidence>
<dbReference type="Pfam" id="PF02784">
    <property type="entry name" value="Orn_Arg_deC_N"/>
    <property type="match status" value="1"/>
</dbReference>
<accession>A0A3M4YTC0</accession>
<sequence>MDAFNYRDGELFAEGVALSAIAERFGTPTYVYSRAHIEAQYRAYADALSGMPHMVCFAVKANSNLGVLNVLARLGAGFDIVSRGELERVLAAGGKAEKIVFSGVGKTREDMRRALEVGVHCFNVESTDELERLQEVAAELNVRAPISLRVNPDVDAGTHPYISTGLKENKFGIAIAAAEDVYIRASQLPNLEVIGVDCHIGSQLTTLEPFIDALDRLLALVDRLGDCGIHLHHIDLGGGLGVRYRDEEPPLAADYIKAVRERLAGRDLGLLFEPGRFIVANAGALLTRVEYLKHTDHKDFAIVDAAMNDLIRPALYQAWMDVTAVRPRDSEPRAYDIVGPICETGDFLAKGRELALAEGDLLAVHSAGAYGFVMSSNYNTRGRAAEVLVDGSQAFEVRRRETVAELFAGESLLPE</sequence>
<dbReference type="InterPro" id="IPR009006">
    <property type="entry name" value="Ala_racemase/Decarboxylase_C"/>
</dbReference>
<comment type="pathway">
    <text evidence="8 12 14">Amino-acid biosynthesis; L-lysine biosynthesis via DAP pathway; L-lysine from DL-2,6-diaminopimelate: step 1/1.</text>
</comment>
<feature type="binding site" evidence="12">
    <location>
        <position position="239"/>
    </location>
    <ligand>
        <name>pyridoxal 5'-phosphate</name>
        <dbReference type="ChEBI" id="CHEBI:597326"/>
    </ligand>
</feature>
<evidence type="ECO:0000256" key="2">
    <source>
        <dbReference type="ARBA" id="ARBA00022605"/>
    </source>
</evidence>
<keyword evidence="5 12" id="KW-0457">Lysine biosynthesis</keyword>
<evidence type="ECO:0000259" key="16">
    <source>
        <dbReference type="Pfam" id="PF02784"/>
    </source>
</evidence>
<keyword evidence="6 12" id="KW-0456">Lyase</keyword>
<protein>
    <recommendedName>
        <fullName evidence="11 12">Diaminopimelate decarboxylase</fullName>
        <shortName evidence="12">DAP decarboxylase</shortName>
        <shortName evidence="12">DAPDC</shortName>
        <ecNumber evidence="10 12">4.1.1.20</ecNumber>
    </recommendedName>
</protein>
<dbReference type="PROSITE" id="PS00878">
    <property type="entry name" value="ODR_DC_2_1"/>
    <property type="match status" value="1"/>
</dbReference>
<reference evidence="17 18" key="1">
    <citation type="submission" date="2018-08" db="EMBL/GenBank/DDBJ databases">
        <title>Recombination of ecologically and evolutionarily significant loci maintains genetic cohesion in the Pseudomonas syringae species complex.</title>
        <authorList>
            <person name="Dillon M."/>
            <person name="Thakur S."/>
            <person name="Almeida R.N.D."/>
            <person name="Weir B.S."/>
            <person name="Guttman D.S."/>
        </authorList>
    </citation>
    <scope>NUCLEOTIDE SEQUENCE [LARGE SCALE GENOMIC DNA]</scope>
    <source>
        <strain evidence="17 18">ICMP 4996</strain>
    </source>
</reference>
<dbReference type="RefSeq" id="WP_032658795.1">
    <property type="nucleotide sequence ID" value="NZ_RBSD01000031.1"/>
</dbReference>
<dbReference type="PANTHER" id="PTHR43727:SF2">
    <property type="entry name" value="GROUP IV DECARBOXYLASE"/>
    <property type="match status" value="1"/>
</dbReference>
<feature type="modified residue" description="N6-(pyridoxal phosphate)lysine" evidence="12 13">
    <location>
        <position position="60"/>
    </location>
</feature>
<feature type="binding site" evidence="12">
    <location>
        <position position="316"/>
    </location>
    <ligand>
        <name>substrate</name>
    </ligand>
</feature>
<gene>
    <name evidence="12" type="primary">lysA</name>
    <name evidence="17" type="ORF">ALP78_04018</name>
</gene>
<evidence type="ECO:0000256" key="3">
    <source>
        <dbReference type="ARBA" id="ARBA00022793"/>
    </source>
</evidence>
<keyword evidence="2 12" id="KW-0028">Amino-acid biosynthesis</keyword>
<dbReference type="InterPro" id="IPR000183">
    <property type="entry name" value="Orn/DAP/Arg_de-COase"/>
</dbReference>
<name>A0A3M4YTC0_9PSED</name>
<feature type="binding site" evidence="12">
    <location>
        <position position="370"/>
    </location>
    <ligand>
        <name>pyridoxal 5'-phosphate</name>
        <dbReference type="ChEBI" id="CHEBI:597326"/>
    </ligand>
</feature>
<dbReference type="CDD" id="cd06828">
    <property type="entry name" value="PLPDE_III_DapDC"/>
    <property type="match status" value="1"/>
</dbReference>
<feature type="domain" description="Orn/DAP/Arg decarboxylase 2 C-terminal" evidence="15">
    <location>
        <begin position="30"/>
        <end position="368"/>
    </location>
</feature>
<dbReference type="NCBIfam" id="TIGR01048">
    <property type="entry name" value="lysA"/>
    <property type="match status" value="1"/>
</dbReference>
<dbReference type="SUPFAM" id="SSF50621">
    <property type="entry name" value="Alanine racemase C-terminal domain-like"/>
    <property type="match status" value="1"/>
</dbReference>
<comment type="similarity">
    <text evidence="9 12">Belongs to the Orn/Lys/Arg decarboxylase class-II family. LysA subfamily.</text>
</comment>
<feature type="binding site" evidence="12">
    <location>
        <position position="343"/>
    </location>
    <ligand>
        <name>substrate</name>
    </ligand>
</feature>
<comment type="caution">
    <text evidence="17">The sequence shown here is derived from an EMBL/GenBank/DDBJ whole genome shotgun (WGS) entry which is preliminary data.</text>
</comment>
<evidence type="ECO:0000313" key="18">
    <source>
        <dbReference type="Proteomes" id="UP000268004"/>
    </source>
</evidence>
<dbReference type="EMBL" id="RBSD01000031">
    <property type="protein sequence ID" value="RMR91860.1"/>
    <property type="molecule type" value="Genomic_DNA"/>
</dbReference>
<dbReference type="Gene3D" id="2.40.37.10">
    <property type="entry name" value="Lyase, Ornithine Decarboxylase, Chain A, domain 1"/>
    <property type="match status" value="1"/>
</dbReference>
<comment type="subunit">
    <text evidence="12">Homodimer.</text>
</comment>
<feature type="binding site" evidence="12">
    <location>
        <position position="370"/>
    </location>
    <ligand>
        <name>substrate</name>
    </ligand>
</feature>
<dbReference type="Gene3D" id="3.20.20.10">
    <property type="entry name" value="Alanine racemase"/>
    <property type="match status" value="1"/>
</dbReference>
<feature type="binding site" evidence="12">
    <location>
        <position position="312"/>
    </location>
    <ligand>
        <name>substrate</name>
    </ligand>
</feature>
<evidence type="ECO:0000313" key="17">
    <source>
        <dbReference type="EMBL" id="RMR91860.1"/>
    </source>
</evidence>
<dbReference type="PRINTS" id="PR01179">
    <property type="entry name" value="ODADCRBXLASE"/>
</dbReference>
<evidence type="ECO:0000256" key="14">
    <source>
        <dbReference type="RuleBase" id="RU003738"/>
    </source>
</evidence>
<dbReference type="GO" id="GO:0009089">
    <property type="term" value="P:lysine biosynthetic process via diaminopimelate"/>
    <property type="evidence" value="ECO:0007669"/>
    <property type="project" value="UniProtKB-UniRule"/>
</dbReference>
<dbReference type="SUPFAM" id="SSF51419">
    <property type="entry name" value="PLP-binding barrel"/>
    <property type="match status" value="1"/>
</dbReference>
<comment type="cofactor">
    <cofactor evidence="1 12 13 14">
        <name>pyridoxal 5'-phosphate</name>
        <dbReference type="ChEBI" id="CHEBI:597326"/>
    </cofactor>
</comment>
<dbReference type="InterPro" id="IPR022644">
    <property type="entry name" value="De-COase2_N"/>
</dbReference>
<evidence type="ECO:0000256" key="5">
    <source>
        <dbReference type="ARBA" id="ARBA00023154"/>
    </source>
</evidence>
<evidence type="ECO:0000256" key="8">
    <source>
        <dbReference type="ARBA" id="ARBA00060643"/>
    </source>
</evidence>
<dbReference type="FunFam" id="3.20.20.10:FF:000003">
    <property type="entry name" value="Diaminopimelate decarboxylase"/>
    <property type="match status" value="1"/>
</dbReference>
<feature type="binding site" evidence="12">
    <location>
        <begin position="273"/>
        <end position="276"/>
    </location>
    <ligand>
        <name>pyridoxal 5'-phosphate</name>
        <dbReference type="ChEBI" id="CHEBI:597326"/>
    </ligand>
</feature>
<organism evidence="17 18">
    <name type="scientific">Pseudomonas coronafaciens pv. striafaciens</name>
    <dbReference type="NCBI Taxonomy" id="235276"/>
    <lineage>
        <taxon>Bacteria</taxon>
        <taxon>Pseudomonadati</taxon>
        <taxon>Pseudomonadota</taxon>
        <taxon>Gammaproteobacteria</taxon>
        <taxon>Pseudomonadales</taxon>
        <taxon>Pseudomonadaceae</taxon>
        <taxon>Pseudomonas</taxon>
        <taxon>Pseudomonas coronafaciens</taxon>
    </lineage>
</organism>
<feature type="binding site" evidence="12">
    <location>
        <position position="276"/>
    </location>
    <ligand>
        <name>substrate</name>
    </ligand>
</feature>
<dbReference type="Proteomes" id="UP000268004">
    <property type="component" value="Unassembled WGS sequence"/>
</dbReference>
<dbReference type="EC" id="4.1.1.20" evidence="10 12"/>
<dbReference type="InterPro" id="IPR029066">
    <property type="entry name" value="PLP-binding_barrel"/>
</dbReference>
<comment type="function">
    <text evidence="12">Specifically catalyzes the decarboxylation of meso-diaminopimelate (meso-DAP) to L-lysine.</text>
</comment>
<evidence type="ECO:0000256" key="1">
    <source>
        <dbReference type="ARBA" id="ARBA00001933"/>
    </source>
</evidence>
<dbReference type="InterPro" id="IPR002986">
    <property type="entry name" value="DAP_deCOOHase_LysA"/>
</dbReference>
<evidence type="ECO:0000256" key="4">
    <source>
        <dbReference type="ARBA" id="ARBA00022898"/>
    </source>
</evidence>
<dbReference type="UniPathway" id="UPA00034">
    <property type="reaction ID" value="UER00027"/>
</dbReference>
<dbReference type="AlphaFoldDB" id="A0A3M4YTC0"/>
<dbReference type="GO" id="GO:0008836">
    <property type="term" value="F:diaminopimelate decarboxylase activity"/>
    <property type="evidence" value="ECO:0007669"/>
    <property type="project" value="UniProtKB-UniRule"/>
</dbReference>
<dbReference type="Pfam" id="PF00278">
    <property type="entry name" value="Orn_DAP_Arg_deC"/>
    <property type="match status" value="1"/>
</dbReference>
<evidence type="ECO:0000256" key="11">
    <source>
        <dbReference type="ARBA" id="ARBA00074972"/>
    </source>
</evidence>
<evidence type="ECO:0000256" key="13">
    <source>
        <dbReference type="PIRSR" id="PIRSR600183-50"/>
    </source>
</evidence>
<keyword evidence="3 12" id="KW-0210">Decarboxylase</keyword>
<feature type="active site" description="Proton donor" evidence="13">
    <location>
        <position position="342"/>
    </location>
</feature>
<evidence type="ECO:0000256" key="6">
    <source>
        <dbReference type="ARBA" id="ARBA00023239"/>
    </source>
</evidence>
<feature type="domain" description="Orn/DAP/Arg decarboxylase 2 N-terminal" evidence="16">
    <location>
        <begin position="35"/>
        <end position="280"/>
    </location>
</feature>
<dbReference type="FunFam" id="2.40.37.10:FF:000003">
    <property type="entry name" value="Diaminopimelate decarboxylase"/>
    <property type="match status" value="1"/>
</dbReference>
<evidence type="ECO:0000256" key="10">
    <source>
        <dbReference type="ARBA" id="ARBA00066427"/>
    </source>
</evidence>
<evidence type="ECO:0000256" key="9">
    <source>
        <dbReference type="ARBA" id="ARBA00060983"/>
    </source>
</evidence>
<dbReference type="InterPro" id="IPR022657">
    <property type="entry name" value="De-COase2_CS"/>
</dbReference>
<evidence type="ECO:0000256" key="7">
    <source>
        <dbReference type="ARBA" id="ARBA00050464"/>
    </source>
</evidence>
<evidence type="ECO:0000256" key="12">
    <source>
        <dbReference type="HAMAP-Rule" id="MF_02120"/>
    </source>
</evidence>
<dbReference type="PANTHER" id="PTHR43727">
    <property type="entry name" value="DIAMINOPIMELATE DECARBOXYLASE"/>
    <property type="match status" value="1"/>
</dbReference>
<dbReference type="PROSITE" id="PS00879">
    <property type="entry name" value="ODR_DC_2_2"/>
    <property type="match status" value="1"/>
</dbReference>
<dbReference type="GO" id="GO:0030170">
    <property type="term" value="F:pyridoxal phosphate binding"/>
    <property type="evidence" value="ECO:0007669"/>
    <property type="project" value="UniProtKB-UniRule"/>
</dbReference>
<dbReference type="InterPro" id="IPR022643">
    <property type="entry name" value="De-COase2_C"/>
</dbReference>
<dbReference type="HAMAP" id="MF_02120">
    <property type="entry name" value="LysA"/>
    <property type="match status" value="1"/>
</dbReference>
<keyword evidence="4 12" id="KW-0663">Pyridoxal phosphate</keyword>
<proteinExistence type="inferred from homology"/>